<dbReference type="GeneID" id="31016964"/>
<comment type="caution">
    <text evidence="2">The sequence shown here is derived from an EMBL/GenBank/DDBJ whole genome shotgun (WGS) entry which is preliminary data.</text>
</comment>
<dbReference type="RefSeq" id="XP_020134074.1">
    <property type="nucleotide sequence ID" value="XM_020276703.1"/>
</dbReference>
<dbReference type="Proteomes" id="UP000183809">
    <property type="component" value="Unassembled WGS sequence"/>
</dbReference>
<dbReference type="OrthoDB" id="10622835at2759"/>
<proteinExistence type="predicted"/>
<protein>
    <submittedName>
        <fullName evidence="2">Uncharacterized protein</fullName>
    </submittedName>
</protein>
<reference evidence="2 3" key="1">
    <citation type="submission" date="2016-10" db="EMBL/GenBank/DDBJ databases">
        <title>Proteomics and genomics reveal pathogen-plant mechanisms compatible with a hemibiotrophic lifestyle of Diplodia corticola.</title>
        <authorList>
            <person name="Fernandes I."/>
            <person name="De Jonge R."/>
            <person name="Van De Peer Y."/>
            <person name="Devreese B."/>
            <person name="Alves A."/>
            <person name="Esteves A.C."/>
        </authorList>
    </citation>
    <scope>NUCLEOTIDE SEQUENCE [LARGE SCALE GENOMIC DNA]</scope>
    <source>
        <strain evidence="2 3">CBS 112549</strain>
    </source>
</reference>
<feature type="compositionally biased region" description="Acidic residues" evidence="1">
    <location>
        <begin position="257"/>
        <end position="289"/>
    </location>
</feature>
<accession>A0A1J9R911</accession>
<feature type="compositionally biased region" description="Basic and acidic residues" evidence="1">
    <location>
        <begin position="7"/>
        <end position="20"/>
    </location>
</feature>
<feature type="region of interest" description="Disordered" evidence="1">
    <location>
        <begin position="1"/>
        <end position="75"/>
    </location>
</feature>
<keyword evidence="3" id="KW-1185">Reference proteome</keyword>
<feature type="region of interest" description="Disordered" evidence="1">
    <location>
        <begin position="235"/>
        <end position="289"/>
    </location>
</feature>
<evidence type="ECO:0000256" key="1">
    <source>
        <dbReference type="SAM" id="MobiDB-lite"/>
    </source>
</evidence>
<dbReference type="AlphaFoldDB" id="A0A1J9R911"/>
<organism evidence="2 3">
    <name type="scientific">Diplodia corticola</name>
    <dbReference type="NCBI Taxonomy" id="236234"/>
    <lineage>
        <taxon>Eukaryota</taxon>
        <taxon>Fungi</taxon>
        <taxon>Dikarya</taxon>
        <taxon>Ascomycota</taxon>
        <taxon>Pezizomycotina</taxon>
        <taxon>Dothideomycetes</taxon>
        <taxon>Dothideomycetes incertae sedis</taxon>
        <taxon>Botryosphaeriales</taxon>
        <taxon>Botryosphaeriaceae</taxon>
        <taxon>Diplodia</taxon>
    </lineage>
</organism>
<evidence type="ECO:0000313" key="3">
    <source>
        <dbReference type="Proteomes" id="UP000183809"/>
    </source>
</evidence>
<sequence length="289" mass="32822">MQRQHGNRFDEDSEQHHDPFRSGSSSSWGQRELPKTPPHQQLVPIEPSAPRKRKAPDFPLFETPSKKRSVPHHPDLMLLERPSLKRAAESDAESPQAAKPYKRMAIAQKPSGGVVAISPAGTICRCHLEHPGAICPHTIYVDDARARAAYEALSPVQQVLERRAVNKDKEKANSVKELMVDAKAVREECEDWLNRENRRQRRRIMWRAITVDRDPFENEWVGVPENYDRAFVVRDHEDSEDGGSSEGSFEIKAEPSEPSDDDSDLSEYDADVDSDEEDDDDDDDEADFV</sequence>
<dbReference type="EMBL" id="MNUE01000005">
    <property type="protein sequence ID" value="OJD38046.1"/>
    <property type="molecule type" value="Genomic_DNA"/>
</dbReference>
<name>A0A1J9R911_9PEZI</name>
<evidence type="ECO:0000313" key="2">
    <source>
        <dbReference type="EMBL" id="OJD38046.1"/>
    </source>
</evidence>
<gene>
    <name evidence="2" type="ORF">BKCO1_5000121</name>
</gene>